<dbReference type="InterPro" id="IPR050365">
    <property type="entry name" value="TIM50"/>
</dbReference>
<dbReference type="Gene3D" id="3.40.50.1000">
    <property type="entry name" value="HAD superfamily/HAD-like"/>
    <property type="match status" value="1"/>
</dbReference>
<dbReference type="PANTHER" id="PTHR12210">
    <property type="entry name" value="DULLARD PROTEIN PHOSPHATASE"/>
    <property type="match status" value="1"/>
</dbReference>
<dbReference type="OrthoDB" id="287041at2759"/>
<feature type="domain" description="FCP1 homology" evidence="2">
    <location>
        <begin position="151"/>
        <end position="317"/>
    </location>
</feature>
<dbReference type="STRING" id="478820.A0A196S7I3"/>
<keyword evidence="4" id="KW-1185">Reference proteome</keyword>
<dbReference type="GO" id="GO:0016791">
    <property type="term" value="F:phosphatase activity"/>
    <property type="evidence" value="ECO:0007669"/>
    <property type="project" value="InterPro"/>
</dbReference>
<dbReference type="CDD" id="cd07521">
    <property type="entry name" value="HAD_FCP1-like"/>
    <property type="match status" value="1"/>
</dbReference>
<evidence type="ECO:0000259" key="2">
    <source>
        <dbReference type="PROSITE" id="PS50969"/>
    </source>
</evidence>
<accession>A0A196S7I3</accession>
<protein>
    <submittedName>
        <fullName evidence="3">CTD small phosphatase-like protein 2</fullName>
    </submittedName>
</protein>
<dbReference type="PROSITE" id="PS50969">
    <property type="entry name" value="FCP1"/>
    <property type="match status" value="1"/>
</dbReference>
<dbReference type="InterPro" id="IPR011948">
    <property type="entry name" value="Dullard_phosphatase"/>
</dbReference>
<dbReference type="Proteomes" id="UP000078348">
    <property type="component" value="Unassembled WGS sequence"/>
</dbReference>
<dbReference type="FunFam" id="3.40.50.1000:FF:000093">
    <property type="entry name" value="NLI interacting factor-like phosphatase family protein"/>
    <property type="match status" value="1"/>
</dbReference>
<feature type="region of interest" description="Disordered" evidence="1">
    <location>
        <begin position="1"/>
        <end position="96"/>
    </location>
</feature>
<dbReference type="InterPro" id="IPR004274">
    <property type="entry name" value="FCP1_dom"/>
</dbReference>
<evidence type="ECO:0000313" key="3">
    <source>
        <dbReference type="EMBL" id="OAO12321.1"/>
    </source>
</evidence>
<evidence type="ECO:0000256" key="1">
    <source>
        <dbReference type="SAM" id="MobiDB-lite"/>
    </source>
</evidence>
<dbReference type="SUPFAM" id="SSF56784">
    <property type="entry name" value="HAD-like"/>
    <property type="match status" value="1"/>
</dbReference>
<dbReference type="Pfam" id="PF03031">
    <property type="entry name" value="NIF"/>
    <property type="match status" value="1"/>
</dbReference>
<feature type="compositionally biased region" description="Polar residues" evidence="1">
    <location>
        <begin position="26"/>
        <end position="35"/>
    </location>
</feature>
<evidence type="ECO:0000313" key="4">
    <source>
        <dbReference type="Proteomes" id="UP000078348"/>
    </source>
</evidence>
<dbReference type="NCBIfam" id="TIGR02251">
    <property type="entry name" value="HIF-SF_euk"/>
    <property type="match status" value="1"/>
</dbReference>
<organism evidence="3 4">
    <name type="scientific">Blastocystis sp. subtype 1 (strain ATCC 50177 / NandII)</name>
    <dbReference type="NCBI Taxonomy" id="478820"/>
    <lineage>
        <taxon>Eukaryota</taxon>
        <taxon>Sar</taxon>
        <taxon>Stramenopiles</taxon>
        <taxon>Bigyra</taxon>
        <taxon>Opalozoa</taxon>
        <taxon>Opalinata</taxon>
        <taxon>Blastocystidae</taxon>
        <taxon>Blastocystis</taxon>
    </lineage>
</organism>
<dbReference type="EMBL" id="LXWW01000554">
    <property type="protein sequence ID" value="OAO12321.1"/>
    <property type="molecule type" value="Genomic_DNA"/>
</dbReference>
<dbReference type="InterPro" id="IPR023214">
    <property type="entry name" value="HAD_sf"/>
</dbReference>
<feature type="compositionally biased region" description="Basic and acidic residues" evidence="1">
    <location>
        <begin position="13"/>
        <end position="25"/>
    </location>
</feature>
<dbReference type="SMART" id="SM00577">
    <property type="entry name" value="CPDc"/>
    <property type="match status" value="1"/>
</dbReference>
<feature type="compositionally biased region" description="Basic and acidic residues" evidence="1">
    <location>
        <begin position="56"/>
        <end position="69"/>
    </location>
</feature>
<name>A0A196S7I3_BLAHN</name>
<reference evidence="3 4" key="1">
    <citation type="submission" date="2016-05" db="EMBL/GenBank/DDBJ databases">
        <title>Nuclear genome of Blastocystis sp. subtype 1 NandII.</title>
        <authorList>
            <person name="Gentekaki E."/>
            <person name="Curtis B."/>
            <person name="Stairs C."/>
            <person name="Eme L."/>
            <person name="Herman E."/>
            <person name="Klimes V."/>
            <person name="Arias M.C."/>
            <person name="Elias M."/>
            <person name="Hilliou F."/>
            <person name="Klute M."/>
            <person name="Malik S.-B."/>
            <person name="Pightling A."/>
            <person name="Rachubinski R."/>
            <person name="Salas D."/>
            <person name="Schlacht A."/>
            <person name="Suga H."/>
            <person name="Archibald J."/>
            <person name="Ball S.G."/>
            <person name="Clark G."/>
            <person name="Dacks J."/>
            <person name="Van Der Giezen M."/>
            <person name="Tsaousis A."/>
            <person name="Roger A."/>
        </authorList>
    </citation>
    <scope>NUCLEOTIDE SEQUENCE [LARGE SCALE GENOMIC DNA]</scope>
    <source>
        <strain evidence="4">ATCC 50177 / NandII</strain>
    </source>
</reference>
<dbReference type="InterPro" id="IPR036412">
    <property type="entry name" value="HAD-like_sf"/>
</dbReference>
<proteinExistence type="predicted"/>
<sequence>MNQEPTKRSHQRTISEIDKRDDHPQPRSSCSTRLSLSPDIIPETQKRDNEIFSPKKVVEDRYRQSRDSCCESIEEGVTDESSAQKGGKRQSRKSQTAVDSLFSTTVPYSEETLLEIGLDMFDVYSEVRQVLKEYPTISDSTSGYFLPKKLPTAPKYTIVLDLDGTLIYCTREERERYDATFTIPSVDEYTGEQVDLTLYLSFRPYVFEFLKEMSKLYEIIIFTASTPCYARKIVDFFNKDGIVIQHLLTREQTTYLSNGFHFKDLQRLNRDMKTTFIVDNRPDVFCYSVNNGVPISTWEGEEDDKELFSLIHFFRSLTKCQDVRPVIKETFQVENLLTSQSISL</sequence>
<comment type="caution">
    <text evidence="3">The sequence shown here is derived from an EMBL/GenBank/DDBJ whole genome shotgun (WGS) entry which is preliminary data.</text>
</comment>
<dbReference type="AlphaFoldDB" id="A0A196S7I3"/>
<gene>
    <name evidence="3" type="ORF">AV274_6043</name>
</gene>